<feature type="compositionally biased region" description="Acidic residues" evidence="1">
    <location>
        <begin position="212"/>
        <end position="222"/>
    </location>
</feature>
<dbReference type="GO" id="GO:0070917">
    <property type="term" value="F:inositol phosphoceramide synthase regulator activity"/>
    <property type="evidence" value="ECO:0007669"/>
    <property type="project" value="InterPro"/>
</dbReference>
<dbReference type="Pfam" id="PF08552">
    <property type="entry name" value="Kei1"/>
    <property type="match status" value="1"/>
</dbReference>
<reference evidence="3 4" key="1">
    <citation type="journal article" date="2016" name="Mol. Biol. Evol.">
        <title>Comparative Genomics of Early-Diverging Mushroom-Forming Fungi Provides Insights into the Origins of Lignocellulose Decay Capabilities.</title>
        <authorList>
            <person name="Nagy L.G."/>
            <person name="Riley R."/>
            <person name="Tritt A."/>
            <person name="Adam C."/>
            <person name="Daum C."/>
            <person name="Floudas D."/>
            <person name="Sun H."/>
            <person name="Yadav J.S."/>
            <person name="Pangilinan J."/>
            <person name="Larsson K.H."/>
            <person name="Matsuura K."/>
            <person name="Barry K."/>
            <person name="Labutti K."/>
            <person name="Kuo R."/>
            <person name="Ohm R.A."/>
            <person name="Bhattacharya S.S."/>
            <person name="Shirouzu T."/>
            <person name="Yoshinaga Y."/>
            <person name="Martin F.M."/>
            <person name="Grigoriev I.V."/>
            <person name="Hibbett D.S."/>
        </authorList>
    </citation>
    <scope>NUCLEOTIDE SEQUENCE [LARGE SCALE GENOMIC DNA]</scope>
    <source>
        <strain evidence="3 4">HHB14362 ss-1</strain>
    </source>
</reference>
<keyword evidence="2" id="KW-0812">Transmembrane</keyword>
<proteinExistence type="predicted"/>
<feature type="region of interest" description="Disordered" evidence="1">
    <location>
        <begin position="206"/>
        <end position="302"/>
    </location>
</feature>
<dbReference type="GO" id="GO:0000139">
    <property type="term" value="C:Golgi membrane"/>
    <property type="evidence" value="ECO:0007669"/>
    <property type="project" value="TreeGrafter"/>
</dbReference>
<dbReference type="EMBL" id="KV425573">
    <property type="protein sequence ID" value="KZT25255.1"/>
    <property type="molecule type" value="Genomic_DNA"/>
</dbReference>
<dbReference type="InParanoid" id="A0A165SJJ1"/>
<feature type="transmembrane region" description="Helical" evidence="2">
    <location>
        <begin position="162"/>
        <end position="184"/>
    </location>
</feature>
<dbReference type="OrthoDB" id="3338076at2759"/>
<organism evidence="3 4">
    <name type="scientific">Neolentinus lepideus HHB14362 ss-1</name>
    <dbReference type="NCBI Taxonomy" id="1314782"/>
    <lineage>
        <taxon>Eukaryota</taxon>
        <taxon>Fungi</taxon>
        <taxon>Dikarya</taxon>
        <taxon>Basidiomycota</taxon>
        <taxon>Agaricomycotina</taxon>
        <taxon>Agaricomycetes</taxon>
        <taxon>Gloeophyllales</taxon>
        <taxon>Gloeophyllaceae</taxon>
        <taxon>Neolentinus</taxon>
    </lineage>
</organism>
<dbReference type="InterPro" id="IPR013862">
    <property type="entry name" value="Kei1"/>
</dbReference>
<keyword evidence="2" id="KW-1133">Transmembrane helix</keyword>
<feature type="transmembrane region" description="Helical" evidence="2">
    <location>
        <begin position="56"/>
        <end position="76"/>
    </location>
</feature>
<protein>
    <submittedName>
        <fullName evidence="3">DUF1753-domain-containing protein</fullName>
    </submittedName>
</protein>
<gene>
    <name evidence="3" type="ORF">NEOLEDRAFT_375999</name>
</gene>
<dbReference type="AlphaFoldDB" id="A0A165SJJ1"/>
<accession>A0A165SJJ1</accession>
<keyword evidence="2" id="KW-0472">Membrane</keyword>
<dbReference type="FunCoup" id="A0A165SJJ1">
    <property type="interactions" value="29"/>
</dbReference>
<dbReference type="GO" id="GO:0070916">
    <property type="term" value="C:inositol phosphoceramide synthase complex"/>
    <property type="evidence" value="ECO:0007669"/>
    <property type="project" value="TreeGrafter"/>
</dbReference>
<evidence type="ECO:0000256" key="1">
    <source>
        <dbReference type="SAM" id="MobiDB-lite"/>
    </source>
</evidence>
<evidence type="ECO:0000313" key="4">
    <source>
        <dbReference type="Proteomes" id="UP000076761"/>
    </source>
</evidence>
<keyword evidence="4" id="KW-1185">Reference proteome</keyword>
<feature type="transmembrane region" description="Helical" evidence="2">
    <location>
        <begin position="88"/>
        <end position="115"/>
    </location>
</feature>
<name>A0A165SJJ1_9AGAM</name>
<dbReference type="Proteomes" id="UP000076761">
    <property type="component" value="Unassembled WGS sequence"/>
</dbReference>
<dbReference type="PANTHER" id="PTHR28077">
    <property type="entry name" value="INOSITOL PHOSPHORYLCERAMIDE SYNTHASE REGULATORY SUBUNIT KEI1"/>
    <property type="match status" value="1"/>
</dbReference>
<sequence>MKLMLRPEWRLRPLSSFLGFFDIKTGVVIALLFALLNKVAGIYGLLAFLMGAGGSLAQLSLYVYSVIGLVALMWGLKAIQEEDAKRTLYFAHLFFADHILSTAWTVFFIVVWWVYTPHDGARVSSSPAQEEIVHRSGINFTISPEERTREAMAIWNREKGPALAIVILGWLAKIYFALLLYSYASHLRKGSYRSLALSRPNPSALPANYDTLPDEEEPEEASDFYRLPLRSPRPPANGGTRRANGKAGVGEENGTGEVLFDESDGGRVEESTEDEGRDSTPFLPQVERTRPHSRNASTTTRR</sequence>
<evidence type="ECO:0000256" key="2">
    <source>
        <dbReference type="SAM" id="Phobius"/>
    </source>
</evidence>
<dbReference type="GO" id="GO:0006673">
    <property type="term" value="P:inositol phosphoceramide metabolic process"/>
    <property type="evidence" value="ECO:0007669"/>
    <property type="project" value="InterPro"/>
</dbReference>
<dbReference type="PANTHER" id="PTHR28077:SF1">
    <property type="entry name" value="INOSITOL PHOSPHORYLCERAMIDE SYNTHASE REGULATORY SUBUNIT KEI1"/>
    <property type="match status" value="1"/>
</dbReference>
<feature type="transmembrane region" description="Helical" evidence="2">
    <location>
        <begin position="21"/>
        <end position="50"/>
    </location>
</feature>
<evidence type="ECO:0000313" key="3">
    <source>
        <dbReference type="EMBL" id="KZT25255.1"/>
    </source>
</evidence>
<dbReference type="STRING" id="1314782.A0A165SJJ1"/>